<organism evidence="2 3">
    <name type="scientific">Burkholderia multivorans CGD2</name>
    <dbReference type="NCBI Taxonomy" id="513052"/>
    <lineage>
        <taxon>Bacteria</taxon>
        <taxon>Pseudomonadati</taxon>
        <taxon>Pseudomonadota</taxon>
        <taxon>Betaproteobacteria</taxon>
        <taxon>Burkholderiales</taxon>
        <taxon>Burkholderiaceae</taxon>
        <taxon>Burkholderia</taxon>
        <taxon>Burkholderia cepacia complex</taxon>
    </lineage>
</organism>
<accession>B9BI93</accession>
<gene>
    <name evidence="2" type="ORF">BURMUCGD2_4799</name>
</gene>
<evidence type="ECO:0000256" key="1">
    <source>
        <dbReference type="SAM" id="MobiDB-lite"/>
    </source>
</evidence>
<dbReference type="AlphaFoldDB" id="B9BI93"/>
<evidence type="ECO:0000313" key="2">
    <source>
        <dbReference type="EMBL" id="EEE09426.1"/>
    </source>
</evidence>
<evidence type="ECO:0000313" key="3">
    <source>
        <dbReference type="Proteomes" id="UP000004535"/>
    </source>
</evidence>
<protein>
    <submittedName>
        <fullName evidence="2">Uncharacterized protein</fullName>
    </submittedName>
</protein>
<feature type="region of interest" description="Disordered" evidence="1">
    <location>
        <begin position="1"/>
        <end position="37"/>
    </location>
</feature>
<sequence length="37" mass="4157">MDNDRAAARAAPQASFLRVRQPFERPSTGAPRDARSW</sequence>
<dbReference type="Proteomes" id="UP000004535">
    <property type="component" value="Unassembled WGS sequence"/>
</dbReference>
<name>B9BI93_9BURK</name>
<comment type="caution">
    <text evidence="2">The sequence shown here is derived from an EMBL/GenBank/DDBJ whole genome shotgun (WGS) entry which is preliminary data.</text>
</comment>
<proteinExistence type="predicted"/>
<reference evidence="2 3" key="1">
    <citation type="journal article" date="2012" name="J. Bacteriol.">
        <title>Draft Genome Sequence Determination for Cystic Fibrosis and Chronic Granulomatous Disease Burkholderia multivorans Isolates.</title>
        <authorList>
            <person name="Varga J.J."/>
            <person name="Losada L."/>
            <person name="Zelazny A.M."/>
            <person name="Brinkac L."/>
            <person name="Harkins D."/>
            <person name="Radune D."/>
            <person name="Hostetler J."/>
            <person name="Sampaio E.P."/>
            <person name="Ronning C.M."/>
            <person name="Nierman W.C."/>
            <person name="Greenberg D.E."/>
            <person name="Holland S.M."/>
            <person name="Goldberg J.B."/>
        </authorList>
    </citation>
    <scope>NUCLEOTIDE SEQUENCE [LARGE SCALE GENOMIC DNA]</scope>
    <source>
        <strain evidence="2 3">CGD2</strain>
    </source>
</reference>
<dbReference type="EMBL" id="ACFC01000001">
    <property type="protein sequence ID" value="EEE09426.1"/>
    <property type="molecule type" value="Genomic_DNA"/>
</dbReference>